<dbReference type="EMBL" id="FOCQ01000004">
    <property type="protein sequence ID" value="SEM98248.1"/>
    <property type="molecule type" value="Genomic_DNA"/>
</dbReference>
<keyword evidence="2" id="KW-1185">Reference proteome</keyword>
<dbReference type="Pfam" id="PF11518">
    <property type="entry name" value="DUF3221"/>
    <property type="match status" value="2"/>
</dbReference>
<gene>
    <name evidence="1" type="ORF">SAMN05444955_104105</name>
</gene>
<dbReference type="AlphaFoldDB" id="A0A1H8CV72"/>
<reference evidence="1 2" key="1">
    <citation type="submission" date="2016-10" db="EMBL/GenBank/DDBJ databases">
        <authorList>
            <person name="de Groot N.N."/>
        </authorList>
    </citation>
    <scope>NUCLEOTIDE SEQUENCE [LARGE SCALE GENOMIC DNA]</scope>
    <source>
        <strain evidence="1 2">DSM 46701</strain>
    </source>
</reference>
<name>A0A1H8CV72_9BACL</name>
<dbReference type="InterPro" id="IPR012340">
    <property type="entry name" value="NA-bd_OB-fold"/>
</dbReference>
<evidence type="ECO:0000313" key="1">
    <source>
        <dbReference type="EMBL" id="SEM98248.1"/>
    </source>
</evidence>
<evidence type="ECO:0008006" key="3">
    <source>
        <dbReference type="Google" id="ProtNLM"/>
    </source>
</evidence>
<sequence>MRLFNDLLTGGVCIHPYTRLSLILLLVFMAGCGAGNVDIQRSSNSGASSEIKTKGEYPHGTPNIIGYITEMGDEGILVEDKPKEAHAANKIMTRLTKHTKYLIRNSQSFKRGQKSDLRLGMKVEVWYNGPILESYPGQGTAGYIVYHLKGEPDPEPAGPPHISGYITSLHSREFMVEEDPTRWSRDKMTALITTETKVWVRKGNKLEKGDWTDLKRGMKAEVWFDGPLANAYPGRGRAVHVVYDPKEIRKF</sequence>
<organism evidence="1 2">
    <name type="scientific">Lihuaxuella thermophila</name>
    <dbReference type="NCBI Taxonomy" id="1173111"/>
    <lineage>
        <taxon>Bacteria</taxon>
        <taxon>Bacillati</taxon>
        <taxon>Bacillota</taxon>
        <taxon>Bacilli</taxon>
        <taxon>Bacillales</taxon>
        <taxon>Thermoactinomycetaceae</taxon>
        <taxon>Lihuaxuella</taxon>
    </lineage>
</organism>
<dbReference type="Gene3D" id="2.40.50.140">
    <property type="entry name" value="Nucleic acid-binding proteins"/>
    <property type="match status" value="1"/>
</dbReference>
<dbReference type="InterPro" id="IPR021598">
    <property type="entry name" value="DUF3221"/>
</dbReference>
<proteinExistence type="predicted"/>
<dbReference type="PROSITE" id="PS51257">
    <property type="entry name" value="PROKAR_LIPOPROTEIN"/>
    <property type="match status" value="1"/>
</dbReference>
<dbReference type="Proteomes" id="UP000199695">
    <property type="component" value="Unassembled WGS sequence"/>
</dbReference>
<protein>
    <recommendedName>
        <fullName evidence="3">DUF3221 domain-containing protein</fullName>
    </recommendedName>
</protein>
<evidence type="ECO:0000313" key="2">
    <source>
        <dbReference type="Proteomes" id="UP000199695"/>
    </source>
</evidence>
<accession>A0A1H8CV72</accession>